<evidence type="ECO:0000313" key="2">
    <source>
        <dbReference type="EMBL" id="GGG08673.1"/>
    </source>
</evidence>
<proteinExistence type="predicted"/>
<reference evidence="3" key="1">
    <citation type="journal article" date="2019" name="Int. J. Syst. Evol. Microbiol.">
        <title>The Global Catalogue of Microorganisms (GCM) 10K type strain sequencing project: providing services to taxonomists for standard genome sequencing and annotation.</title>
        <authorList>
            <consortium name="The Broad Institute Genomics Platform"/>
            <consortium name="The Broad Institute Genome Sequencing Center for Infectious Disease"/>
            <person name="Wu L."/>
            <person name="Ma J."/>
        </authorList>
    </citation>
    <scope>NUCLEOTIDE SEQUENCE [LARGE SCALE GENOMIC DNA]</scope>
    <source>
        <strain evidence="3">CGMCC 1.15420</strain>
    </source>
</reference>
<accession>A0ABQ1W0G1</accession>
<evidence type="ECO:0000256" key="1">
    <source>
        <dbReference type="SAM" id="MobiDB-lite"/>
    </source>
</evidence>
<protein>
    <submittedName>
        <fullName evidence="2">Uncharacterized protein</fullName>
    </submittedName>
</protein>
<keyword evidence="3" id="KW-1185">Reference proteome</keyword>
<comment type="caution">
    <text evidence="2">The sequence shown here is derived from an EMBL/GenBank/DDBJ whole genome shotgun (WGS) entry which is preliminary data.</text>
</comment>
<gene>
    <name evidence="2" type="ORF">GCM10010913_33040</name>
</gene>
<feature type="region of interest" description="Disordered" evidence="1">
    <location>
        <begin position="1"/>
        <end position="31"/>
    </location>
</feature>
<evidence type="ECO:0000313" key="3">
    <source>
        <dbReference type="Proteomes" id="UP000608420"/>
    </source>
</evidence>
<name>A0ABQ1W0G1_9BACL</name>
<sequence length="97" mass="10622">MITARGLISETSGVVTRPAPQPQSKQPAQPVTIQRKIEAKPGSIHATVTLEAIVENTGEVVRTESFRTTQPVMQYVIITRLMGFKDDLAADGYEVRV</sequence>
<dbReference type="Proteomes" id="UP000608420">
    <property type="component" value="Unassembled WGS sequence"/>
</dbReference>
<dbReference type="EMBL" id="BMIW01000026">
    <property type="protein sequence ID" value="GGG08673.1"/>
    <property type="molecule type" value="Genomic_DNA"/>
</dbReference>
<organism evidence="2 3">
    <name type="scientific">Paenibacillus aceti</name>
    <dbReference type="NCBI Taxonomy" id="1820010"/>
    <lineage>
        <taxon>Bacteria</taxon>
        <taxon>Bacillati</taxon>
        <taxon>Bacillota</taxon>
        <taxon>Bacilli</taxon>
        <taxon>Bacillales</taxon>
        <taxon>Paenibacillaceae</taxon>
        <taxon>Paenibacillus</taxon>
    </lineage>
</organism>